<name>A0A2U2N185_9GAMM</name>
<dbReference type="GO" id="GO:0071949">
    <property type="term" value="F:FAD binding"/>
    <property type="evidence" value="ECO:0007669"/>
    <property type="project" value="InterPro"/>
</dbReference>
<dbReference type="GO" id="GO:0009882">
    <property type="term" value="F:blue light photoreceptor activity"/>
    <property type="evidence" value="ECO:0007669"/>
    <property type="project" value="InterPro"/>
</dbReference>
<dbReference type="SUPFAM" id="SSF54975">
    <property type="entry name" value="Acylphosphatase/BLUF domain-like"/>
    <property type="match status" value="1"/>
</dbReference>
<dbReference type="AlphaFoldDB" id="A0A2U2N185"/>
<dbReference type="Pfam" id="PF04940">
    <property type="entry name" value="BLUF"/>
    <property type="match status" value="1"/>
</dbReference>
<dbReference type="Proteomes" id="UP000245474">
    <property type="component" value="Unassembled WGS sequence"/>
</dbReference>
<organism evidence="2 3">
    <name type="scientific">Sediminicurvatus halobius</name>
    <dbReference type="NCBI Taxonomy" id="2182432"/>
    <lineage>
        <taxon>Bacteria</taxon>
        <taxon>Pseudomonadati</taxon>
        <taxon>Pseudomonadota</taxon>
        <taxon>Gammaproteobacteria</taxon>
        <taxon>Chromatiales</taxon>
        <taxon>Ectothiorhodospiraceae</taxon>
        <taxon>Sediminicurvatus</taxon>
    </lineage>
</organism>
<proteinExistence type="predicted"/>
<evidence type="ECO:0000313" key="2">
    <source>
        <dbReference type="EMBL" id="PWG62807.1"/>
    </source>
</evidence>
<protein>
    <submittedName>
        <fullName evidence="2">Blue light sensor protein</fullName>
    </submittedName>
</protein>
<dbReference type="EMBL" id="QFFI01000015">
    <property type="protein sequence ID" value="PWG62807.1"/>
    <property type="molecule type" value="Genomic_DNA"/>
</dbReference>
<comment type="caution">
    <text evidence="2">The sequence shown here is derived from an EMBL/GenBank/DDBJ whole genome shotgun (WGS) entry which is preliminary data.</text>
</comment>
<evidence type="ECO:0000313" key="3">
    <source>
        <dbReference type="Proteomes" id="UP000245474"/>
    </source>
</evidence>
<evidence type="ECO:0000259" key="1">
    <source>
        <dbReference type="PROSITE" id="PS50925"/>
    </source>
</evidence>
<gene>
    <name evidence="2" type="ORF">DEM34_10575</name>
</gene>
<dbReference type="InterPro" id="IPR007024">
    <property type="entry name" value="BLUF_domain"/>
</dbReference>
<dbReference type="Gene3D" id="3.30.70.100">
    <property type="match status" value="1"/>
</dbReference>
<feature type="domain" description="BLUF" evidence="1">
    <location>
        <begin position="6"/>
        <end position="102"/>
    </location>
</feature>
<dbReference type="SMART" id="SM01034">
    <property type="entry name" value="BLUF"/>
    <property type="match status" value="1"/>
</dbReference>
<dbReference type="PROSITE" id="PS50925">
    <property type="entry name" value="BLUF"/>
    <property type="match status" value="1"/>
</dbReference>
<sequence>MAAEELVRLNYASTATFEPSVQGGVEVEVARILKQSRRNNRELAVGGVLHYGNGYFFQCLEGERDAVQKLYERISRDPRHRDVKTLTFSPVGERLFGDWSMKYLPIERDLRGLLERYRLEFNPYQFTEAFIQEFLEACVVGVDPTMAAHAHERGTQRRAQRPLWKRLLGLG</sequence>
<dbReference type="RefSeq" id="WP_109678786.1">
    <property type="nucleotide sequence ID" value="NZ_CP086615.1"/>
</dbReference>
<dbReference type="InterPro" id="IPR036046">
    <property type="entry name" value="Acylphosphatase-like_dom_sf"/>
</dbReference>
<accession>A0A2U2N185</accession>
<dbReference type="SMR" id="A0A2U2N185"/>
<reference evidence="2 3" key="1">
    <citation type="submission" date="2018-05" db="EMBL/GenBank/DDBJ databases">
        <title>Spiribacter halobius sp. nov., a moderately halophilic bacterium isolated from marine solar saltern.</title>
        <authorList>
            <person name="Zheng W.-S."/>
            <person name="Lu D.-C."/>
            <person name="Du Z.-J."/>
        </authorList>
    </citation>
    <scope>NUCLEOTIDE SEQUENCE [LARGE SCALE GENOMIC DNA]</scope>
    <source>
        <strain evidence="2 3">E85</strain>
    </source>
</reference>
<keyword evidence="3" id="KW-1185">Reference proteome</keyword>
<dbReference type="OrthoDB" id="557705at2"/>